<protein>
    <submittedName>
        <fullName evidence="3">Uncharacterized protein</fullName>
    </submittedName>
</protein>
<feature type="compositionally biased region" description="Gly residues" evidence="1">
    <location>
        <begin position="70"/>
        <end position="79"/>
    </location>
</feature>
<keyword evidence="4" id="KW-1185">Reference proteome</keyword>
<evidence type="ECO:0000313" key="3">
    <source>
        <dbReference type="EMBL" id="SHI43511.1"/>
    </source>
</evidence>
<feature type="signal peptide" evidence="2">
    <location>
        <begin position="1"/>
        <end position="22"/>
    </location>
</feature>
<gene>
    <name evidence="3" type="ORF">SAMN02745194_00356</name>
</gene>
<organism evidence="3 4">
    <name type="scientific">Muricoccus roseus</name>
    <dbReference type="NCBI Taxonomy" id="198092"/>
    <lineage>
        <taxon>Bacteria</taxon>
        <taxon>Pseudomonadati</taxon>
        <taxon>Pseudomonadota</taxon>
        <taxon>Alphaproteobacteria</taxon>
        <taxon>Acetobacterales</taxon>
        <taxon>Roseomonadaceae</taxon>
        <taxon>Muricoccus</taxon>
    </lineage>
</organism>
<dbReference type="AlphaFoldDB" id="A0A1M6B447"/>
<feature type="chain" id="PRO_5012838844" evidence="2">
    <location>
        <begin position="23"/>
        <end position="115"/>
    </location>
</feature>
<dbReference type="Proteomes" id="UP000184387">
    <property type="component" value="Unassembled WGS sequence"/>
</dbReference>
<feature type="compositionally biased region" description="Polar residues" evidence="1">
    <location>
        <begin position="83"/>
        <end position="96"/>
    </location>
</feature>
<name>A0A1M6B447_9PROT</name>
<evidence type="ECO:0000256" key="2">
    <source>
        <dbReference type="SAM" id="SignalP"/>
    </source>
</evidence>
<dbReference type="OrthoDB" id="7284384at2"/>
<dbReference type="EMBL" id="FQZF01000002">
    <property type="protein sequence ID" value="SHI43511.1"/>
    <property type="molecule type" value="Genomic_DNA"/>
</dbReference>
<feature type="compositionally biased region" description="Low complexity" evidence="1">
    <location>
        <begin position="43"/>
        <end position="54"/>
    </location>
</feature>
<sequence>MRFQPGMIAMLATLALAAPALAQGGAAGQPRSAQSLEGPGCNAAGKAEAATPPARGSGDGTAPGNAGSTGWSGGTGGSHIGTNPSGATQASRTWQPPTARGLDPFSAPARPASAC</sequence>
<feature type="region of interest" description="Disordered" evidence="1">
    <location>
        <begin position="23"/>
        <end position="115"/>
    </location>
</feature>
<accession>A0A1M6B447</accession>
<proteinExistence type="predicted"/>
<keyword evidence="2" id="KW-0732">Signal</keyword>
<evidence type="ECO:0000256" key="1">
    <source>
        <dbReference type="SAM" id="MobiDB-lite"/>
    </source>
</evidence>
<dbReference type="RefSeq" id="WP_073130762.1">
    <property type="nucleotide sequence ID" value="NZ_FQZF01000002.1"/>
</dbReference>
<reference evidence="3 4" key="1">
    <citation type="submission" date="2016-11" db="EMBL/GenBank/DDBJ databases">
        <authorList>
            <person name="Jaros S."/>
            <person name="Januszkiewicz K."/>
            <person name="Wedrychowicz H."/>
        </authorList>
    </citation>
    <scope>NUCLEOTIDE SEQUENCE [LARGE SCALE GENOMIC DNA]</scope>
    <source>
        <strain evidence="3 4">DSM 14916</strain>
    </source>
</reference>
<evidence type="ECO:0000313" key="4">
    <source>
        <dbReference type="Proteomes" id="UP000184387"/>
    </source>
</evidence>